<dbReference type="EMBL" id="FOIF01000003">
    <property type="protein sequence ID" value="SES69030.1"/>
    <property type="molecule type" value="Genomic_DNA"/>
</dbReference>
<dbReference type="InterPro" id="IPR050270">
    <property type="entry name" value="DegV_domain_contain"/>
</dbReference>
<evidence type="ECO:0000313" key="3">
    <source>
        <dbReference type="Proteomes" id="UP000243819"/>
    </source>
</evidence>
<dbReference type="PANTHER" id="PTHR33434:SF2">
    <property type="entry name" value="FATTY ACID-BINDING PROTEIN TM_1468"/>
    <property type="match status" value="1"/>
</dbReference>
<dbReference type="InterPro" id="IPR043168">
    <property type="entry name" value="DegV_C"/>
</dbReference>
<sequence length="285" mass="31592">MSVKILTDSTSYLPEEICRELGIIKISLNVVFKNKSIKETEITNEEFYPLMEKEGIPKSSQPSTGEMFEEMKKVVESGDSLVCVFISSKMSGTYQSALMVKEMVLEEYKDAKIEIIDSGSNCMQLGFAAMVGAKAAKEGKSFKEVVDIIKGNIKRSRFLFIPDNLEYLKKGGRIGGATALIGNLLKIIPILTVEEGKTSILDKVRTKKKAVMTMIDKLIHDSSIFGLKDVVVHHINCFNEAIELSKFIEEKLNVKPQIVDIGPVIGLHVGPGAIGFVYYTEKELT</sequence>
<dbReference type="PROSITE" id="PS51482">
    <property type="entry name" value="DEGV"/>
    <property type="match status" value="1"/>
</dbReference>
<reference evidence="3" key="1">
    <citation type="submission" date="2016-10" db="EMBL/GenBank/DDBJ databases">
        <authorList>
            <person name="Varghese N."/>
            <person name="Submissions S."/>
        </authorList>
    </citation>
    <scope>NUCLEOTIDE SEQUENCE [LARGE SCALE GENOMIC DNA]</scope>
    <source>
        <strain evidence="3">DSM 13577</strain>
    </source>
</reference>
<keyword evidence="1" id="KW-0446">Lipid-binding</keyword>
<dbReference type="Gene3D" id="3.30.1180.10">
    <property type="match status" value="1"/>
</dbReference>
<protein>
    <submittedName>
        <fullName evidence="2">EDD domain protein, DegV family</fullName>
    </submittedName>
</protein>
<dbReference type="STRING" id="1120990.SAMN03080614_100363"/>
<evidence type="ECO:0000313" key="2">
    <source>
        <dbReference type="EMBL" id="SES69030.1"/>
    </source>
</evidence>
<dbReference type="GO" id="GO:0008289">
    <property type="term" value="F:lipid binding"/>
    <property type="evidence" value="ECO:0007669"/>
    <property type="project" value="UniProtKB-KW"/>
</dbReference>
<keyword evidence="3" id="KW-1185">Reference proteome</keyword>
<dbReference type="NCBIfam" id="TIGR00762">
    <property type="entry name" value="DegV"/>
    <property type="match status" value="1"/>
</dbReference>
<evidence type="ECO:0000256" key="1">
    <source>
        <dbReference type="ARBA" id="ARBA00023121"/>
    </source>
</evidence>
<dbReference type="AlphaFoldDB" id="A0A1H9YIY0"/>
<dbReference type="Pfam" id="PF02645">
    <property type="entry name" value="DegV"/>
    <property type="match status" value="1"/>
</dbReference>
<organism evidence="2 3">
    <name type="scientific">Anaerobranca gottschalkii DSM 13577</name>
    <dbReference type="NCBI Taxonomy" id="1120990"/>
    <lineage>
        <taxon>Bacteria</taxon>
        <taxon>Bacillati</taxon>
        <taxon>Bacillota</taxon>
        <taxon>Clostridia</taxon>
        <taxon>Eubacteriales</taxon>
        <taxon>Proteinivoracaceae</taxon>
        <taxon>Anaerobranca</taxon>
    </lineage>
</organism>
<name>A0A1H9YIY0_9FIRM</name>
<dbReference type="PANTHER" id="PTHR33434">
    <property type="entry name" value="DEGV DOMAIN-CONTAINING PROTEIN DR_1986-RELATED"/>
    <property type="match status" value="1"/>
</dbReference>
<accession>A0A1H9YIY0</accession>
<dbReference type="Proteomes" id="UP000243819">
    <property type="component" value="Unassembled WGS sequence"/>
</dbReference>
<dbReference type="OrthoDB" id="9780216at2"/>
<gene>
    <name evidence="2" type="ORF">SAMN03080614_100363</name>
</gene>
<proteinExistence type="predicted"/>
<dbReference type="RefSeq" id="WP_091348505.1">
    <property type="nucleotide sequence ID" value="NZ_FOIF01000003.1"/>
</dbReference>
<dbReference type="Gene3D" id="3.40.50.10170">
    <property type="match status" value="1"/>
</dbReference>
<dbReference type="InterPro" id="IPR003797">
    <property type="entry name" value="DegV"/>
</dbReference>
<dbReference type="SUPFAM" id="SSF82549">
    <property type="entry name" value="DAK1/DegV-like"/>
    <property type="match status" value="1"/>
</dbReference>